<feature type="domain" description="DUF4982" evidence="4">
    <location>
        <begin position="3"/>
        <end position="54"/>
    </location>
</feature>
<keyword evidence="2 6" id="KW-0378">Hydrolase</keyword>
<dbReference type="GO" id="GO:0016798">
    <property type="term" value="F:hydrolase activity, acting on glycosyl bonds"/>
    <property type="evidence" value="ECO:0007669"/>
    <property type="project" value="UniProtKB-KW"/>
</dbReference>
<evidence type="ECO:0000256" key="3">
    <source>
        <dbReference type="ARBA" id="ARBA00023295"/>
    </source>
</evidence>
<evidence type="ECO:0000256" key="1">
    <source>
        <dbReference type="ARBA" id="ARBA00007401"/>
    </source>
</evidence>
<dbReference type="InterPro" id="IPR051913">
    <property type="entry name" value="GH2_Domain-Containing"/>
</dbReference>
<evidence type="ECO:0000313" key="6">
    <source>
        <dbReference type="EMBL" id="KAF4436372.1"/>
    </source>
</evidence>
<name>A0A8H4JP76_9HYPO</name>
<dbReference type="OrthoDB" id="408532at2759"/>
<dbReference type="PANTHER" id="PTHR42732">
    <property type="entry name" value="BETA-GALACTOSIDASE"/>
    <property type="match status" value="1"/>
</dbReference>
<dbReference type="Pfam" id="PF18565">
    <property type="entry name" value="Glyco_hydro2_C5"/>
    <property type="match status" value="1"/>
</dbReference>
<evidence type="ECO:0000259" key="5">
    <source>
        <dbReference type="Pfam" id="PF18565"/>
    </source>
</evidence>
<sequence>MPCRAYTNCDEVEFVVNGSTVAKATVSGSLAIAPEDLTYEPGTLVVRGYIRGQLMAEHQQVTAGGPARLAVAADRTTFAASGQDVALLRVAVTDAKGNLVPDANHNISVEAVGQGRIVGVHNADPSTDNYSARSSSRAFNGFLGVYVVASGGPGHIIFTATADGLEQATIKLEVSDQEPRHQVHTAADEAASPLFGLHVHYG</sequence>
<dbReference type="Gene3D" id="2.60.40.10">
    <property type="entry name" value="Immunoglobulins"/>
    <property type="match status" value="2"/>
</dbReference>
<comment type="similarity">
    <text evidence="1">Belongs to the glycosyl hydrolase 2 family.</text>
</comment>
<dbReference type="Pfam" id="PF16355">
    <property type="entry name" value="DUF4982"/>
    <property type="match status" value="1"/>
</dbReference>
<evidence type="ECO:0000256" key="2">
    <source>
        <dbReference type="ARBA" id="ARBA00022801"/>
    </source>
</evidence>
<dbReference type="InterPro" id="IPR040605">
    <property type="entry name" value="Glyco_hydro2_dom5"/>
</dbReference>
<accession>A0A8H4JP76</accession>
<dbReference type="SUPFAM" id="SSF49373">
    <property type="entry name" value="Invasin/intimin cell-adhesion fragments"/>
    <property type="match status" value="1"/>
</dbReference>
<dbReference type="InterPro" id="IPR013783">
    <property type="entry name" value="Ig-like_fold"/>
</dbReference>
<evidence type="ECO:0000259" key="4">
    <source>
        <dbReference type="Pfam" id="PF16355"/>
    </source>
</evidence>
<dbReference type="EMBL" id="JAADYS010004094">
    <property type="protein sequence ID" value="KAF4436372.1"/>
    <property type="molecule type" value="Genomic_DNA"/>
</dbReference>
<comment type="caution">
    <text evidence="6">The sequence shown here is derived from an EMBL/GenBank/DDBJ whole genome shotgun (WGS) entry which is preliminary data.</text>
</comment>
<dbReference type="Proteomes" id="UP000554235">
    <property type="component" value="Unassembled WGS sequence"/>
</dbReference>
<keyword evidence="3" id="KW-0326">Glycosidase</keyword>
<dbReference type="PANTHER" id="PTHR42732:SF1">
    <property type="entry name" value="BETA-MANNOSIDASE"/>
    <property type="match status" value="1"/>
</dbReference>
<organism evidence="6 7">
    <name type="scientific">Fusarium albosuccineum</name>
    <dbReference type="NCBI Taxonomy" id="1237068"/>
    <lineage>
        <taxon>Eukaryota</taxon>
        <taxon>Fungi</taxon>
        <taxon>Dikarya</taxon>
        <taxon>Ascomycota</taxon>
        <taxon>Pezizomycotina</taxon>
        <taxon>Sordariomycetes</taxon>
        <taxon>Hypocreomycetidae</taxon>
        <taxon>Hypocreales</taxon>
        <taxon>Nectriaceae</taxon>
        <taxon>Fusarium</taxon>
        <taxon>Fusarium decemcellulare species complex</taxon>
    </lineage>
</organism>
<dbReference type="AlphaFoldDB" id="A0A8H4JP76"/>
<reference evidence="6 7" key="1">
    <citation type="submission" date="2020-01" db="EMBL/GenBank/DDBJ databases">
        <title>Identification and distribution of gene clusters putatively required for synthesis of sphingolipid metabolism inhibitors in phylogenetically diverse species of the filamentous fungus Fusarium.</title>
        <authorList>
            <person name="Kim H.-S."/>
            <person name="Busman M."/>
            <person name="Brown D.W."/>
            <person name="Divon H."/>
            <person name="Uhlig S."/>
            <person name="Proctor R.H."/>
        </authorList>
    </citation>
    <scope>NUCLEOTIDE SEQUENCE [LARGE SCALE GENOMIC DNA]</scope>
    <source>
        <strain evidence="6 7">NRRL 20459</strain>
    </source>
</reference>
<dbReference type="InterPro" id="IPR008964">
    <property type="entry name" value="Invasin/intimin_cell_adhesion"/>
</dbReference>
<feature type="domain" description="Glycoside hydrolase family 2" evidence="5">
    <location>
        <begin position="69"/>
        <end position="171"/>
    </location>
</feature>
<proteinExistence type="inferred from homology"/>
<gene>
    <name evidence="6" type="ORF">FALBO_17436</name>
</gene>
<dbReference type="InterPro" id="IPR032311">
    <property type="entry name" value="DUF4982"/>
</dbReference>
<protein>
    <submittedName>
        <fullName evidence="6">Glycoside hydrolase family 2</fullName>
    </submittedName>
</protein>
<evidence type="ECO:0000313" key="7">
    <source>
        <dbReference type="Proteomes" id="UP000554235"/>
    </source>
</evidence>
<keyword evidence="7" id="KW-1185">Reference proteome</keyword>